<dbReference type="EMBL" id="JABKKJ010000001">
    <property type="protein sequence ID" value="NPE24124.1"/>
    <property type="molecule type" value="Genomic_DNA"/>
</dbReference>
<evidence type="ECO:0000313" key="4">
    <source>
        <dbReference type="EMBL" id="NPE24124.1"/>
    </source>
</evidence>
<dbReference type="InterPro" id="IPR036116">
    <property type="entry name" value="FN3_sf"/>
</dbReference>
<name>A0ABX2B1Y6_9BACT</name>
<comment type="caution">
    <text evidence="4">The sequence shown here is derived from an EMBL/GenBank/DDBJ whole genome shotgun (WGS) entry which is preliminary data.</text>
</comment>
<organism evidence="4 5">
    <name type="scientific">Xylanibacter caecicola</name>
    <dbReference type="NCBI Taxonomy" id="2736294"/>
    <lineage>
        <taxon>Bacteria</taxon>
        <taxon>Pseudomonadati</taxon>
        <taxon>Bacteroidota</taxon>
        <taxon>Bacteroidia</taxon>
        <taxon>Bacteroidales</taxon>
        <taxon>Prevotellaceae</taxon>
        <taxon>Xylanibacter</taxon>
    </lineage>
</organism>
<sequence>MKKLFKLLLAIVVAGASVKALASDVSPSIPKMNGMVVSSSSGSVTTGLWTLPSAQGEAWSLNFEMSPGYAAFYAGVLYDNVYYATRCNAEYGSPIIYVDAYSMEDGKKLWTNYPKLTALPYDLTYNPYDGKIYGLFSNAANTGMVLATISYDKSGETVTPIKEMDGVWVAIAAAPSGQLYGIQSDVEGSGTSVKVKSSSLYKIDRLTGDVVLVGETGQLPLLTGSATIEARSGRMFWTVGPDASTSYLCEVDLTTGVATKVMDFDQRQQVVGLYVPAPLAEDDAPAAVTDVVAAFDGGSLSGSLQFKAPSTLFDGTPASGALTYTVLQNGCEVATGGTSFGETVNADITVAERGNYQFTVSVANDKGSSPKVAVDRFVGFGVPQAPENVSAVKTSGNKIGVSWNAVTASADGGYVDAAAVTYTVKRLPDEVVVSEKTTATSIEDTPDASGGMVAYSYVVSADNHGFVSGTVESNKVVCGTASLPWQENFKSSESLSFFTVIDANKDGKTWEYSSGMVRVKYGSVKMDDWLMSPPLSLEAGKVYHATFKARCSNERYPEIIEAKWGVGNTVADMTDVLVDPTTLSGEYKELGGFIKPSVSGIYHLGLHGISEANMFNLEVCEIKVESGLNAGAPQAPENLLVTADANGEYKATVSLTAPKTDLSGNTITSIDKIELSRDGAVIHTFDNPATGGQLTYDDILEKGGDYVYSAVAVNGNGSGMTSAVTAFLGTPVAAAPASVEISETAPGEIKLSWEKVSLSADGQSINPDKVSYNIYDDTENGAVVAENVKDIQYTFKGVDDGKQQFVRYSVSAVTDRGEGEKTQTKTIPAGTPYTEFHESYAGGKASTIYTTERINYGNWTIQTDNDDAVSQDGDGGYMVMNGYFSDYCGAMITGKISLAEKKAPVLRFYSYTPDNSGLDLNKLAVSVSADGGEWTEVLNKTVVEMGAEQGWHEVMVPLGAYVGSDISLRFVATTSQRPYTSTFIDNINIDDIDGVELEITGIDAPAYVRTGENFTVTVALTNNGSEVATGADVELYADDVLCNTVSAGTIASGAQASVEFVLEMSALSDKPVSYKAVVSHPDDAVTDNNRSETVTVSPVVSTAPSPANLTATRSGQSVLLSWDAPVLATEPDAAITDDFESTAAWSHYADGWVMRDLDKAAVCGFAGVEVPGIEPGKTLASFFMFSATGIFEGNKPLAPHSGKQYLAAFARYDQGTTDDWAISPELSGNAQSVSFYARSYSADDQERIQVLYSTGSLEPSDFVPTELDVDKVPGQWTRYEVALPEGARYFAIRSYATNSFMLMLDDVTYAPLSSGNLVLTGYNVYRNNERINETPVTGTTYTDNVDNPEECAWVVTAVYEQRESKGSNVATAITSSVDGVLSGKADISVVAGCIRITGCNGKHITVSSIDGKVVYNDLGKTITDIPAGNGVYIVKVGDVVRKLVVRTQR</sequence>
<dbReference type="SMART" id="SM00060">
    <property type="entry name" value="FN3"/>
    <property type="match status" value="5"/>
</dbReference>
<evidence type="ECO:0000256" key="1">
    <source>
        <dbReference type="ARBA" id="ARBA00022737"/>
    </source>
</evidence>
<accession>A0ABX2B1Y6</accession>
<evidence type="ECO:0000313" key="5">
    <source>
        <dbReference type="Proteomes" id="UP000820977"/>
    </source>
</evidence>
<keyword evidence="1" id="KW-0677">Repeat</keyword>
<dbReference type="Proteomes" id="UP000820977">
    <property type="component" value="Unassembled WGS sequence"/>
</dbReference>
<dbReference type="Pfam" id="PF07705">
    <property type="entry name" value="CARDB"/>
    <property type="match status" value="1"/>
</dbReference>
<dbReference type="SUPFAM" id="SSF49899">
    <property type="entry name" value="Concanavalin A-like lectins/glucanases"/>
    <property type="match status" value="1"/>
</dbReference>
<dbReference type="SUPFAM" id="SSF49265">
    <property type="entry name" value="Fibronectin type III"/>
    <property type="match status" value="1"/>
</dbReference>
<dbReference type="InterPro" id="IPR003961">
    <property type="entry name" value="FN3_dom"/>
</dbReference>
<dbReference type="Gene3D" id="2.60.40.10">
    <property type="entry name" value="Immunoglobulins"/>
    <property type="match status" value="4"/>
</dbReference>
<reference evidence="4 5" key="1">
    <citation type="submission" date="2020-05" db="EMBL/GenBank/DDBJ databases">
        <title>Distinct polysaccharide utilization as determinants for interspecies competition between intestinal Prevotella spp.</title>
        <authorList>
            <person name="Galvez E.J.C."/>
            <person name="Iljazovic A."/>
            <person name="Strowig T."/>
        </authorList>
    </citation>
    <scope>NUCLEOTIDE SEQUENCE [LARGE SCALE GENOMIC DNA]</scope>
    <source>
        <strain evidence="4 5">PCHR</strain>
    </source>
</reference>
<feature type="signal peptide" evidence="2">
    <location>
        <begin position="1"/>
        <end position="22"/>
    </location>
</feature>
<feature type="chain" id="PRO_5046403932" description="Fibronectin type-III domain-containing protein" evidence="2">
    <location>
        <begin position="23"/>
        <end position="1449"/>
    </location>
</feature>
<dbReference type="InterPro" id="IPR013783">
    <property type="entry name" value="Ig-like_fold"/>
</dbReference>
<dbReference type="InterPro" id="IPR050964">
    <property type="entry name" value="Striated_Muscle_Regulatory"/>
</dbReference>
<keyword evidence="2" id="KW-0732">Signal</keyword>
<protein>
    <recommendedName>
        <fullName evidence="3">Fibronectin type-III domain-containing protein</fullName>
    </recommendedName>
</protein>
<dbReference type="PANTHER" id="PTHR13817:SF73">
    <property type="entry name" value="FIBRONECTIN TYPE-III DOMAIN-CONTAINING PROTEIN"/>
    <property type="match status" value="1"/>
</dbReference>
<dbReference type="RefSeq" id="WP_172343647.1">
    <property type="nucleotide sequence ID" value="NZ_CASYYZ010000004.1"/>
</dbReference>
<dbReference type="PANTHER" id="PTHR13817">
    <property type="entry name" value="TITIN"/>
    <property type="match status" value="1"/>
</dbReference>
<evidence type="ECO:0000256" key="2">
    <source>
        <dbReference type="SAM" id="SignalP"/>
    </source>
</evidence>
<dbReference type="NCBIfam" id="NF038128">
    <property type="entry name" value="choice_anch_J"/>
    <property type="match status" value="2"/>
</dbReference>
<dbReference type="InterPro" id="IPR011628">
    <property type="entry name" value="Cleaved_adhesin"/>
</dbReference>
<feature type="domain" description="Fibronectin type-III" evidence="3">
    <location>
        <begin position="635"/>
        <end position="733"/>
    </location>
</feature>
<evidence type="ECO:0000259" key="3">
    <source>
        <dbReference type="PROSITE" id="PS50853"/>
    </source>
</evidence>
<dbReference type="InterPro" id="IPR011635">
    <property type="entry name" value="CARDB"/>
</dbReference>
<dbReference type="Pfam" id="PF07675">
    <property type="entry name" value="Cleaved_Adhesin"/>
    <property type="match status" value="2"/>
</dbReference>
<dbReference type="PROSITE" id="PS50853">
    <property type="entry name" value="FN3"/>
    <property type="match status" value="1"/>
</dbReference>
<proteinExistence type="predicted"/>
<keyword evidence="5" id="KW-1185">Reference proteome</keyword>
<dbReference type="InterPro" id="IPR013320">
    <property type="entry name" value="ConA-like_dom_sf"/>
</dbReference>
<dbReference type="CDD" id="cd00063">
    <property type="entry name" value="FN3"/>
    <property type="match status" value="1"/>
</dbReference>
<gene>
    <name evidence="4" type="ORF">HPS54_01100</name>
</gene>
<dbReference type="Gene3D" id="2.60.120.200">
    <property type="match status" value="3"/>
</dbReference>